<keyword evidence="5" id="KW-1185">Reference proteome</keyword>
<dbReference type="PROSITE" id="PS51677">
    <property type="entry name" value="NODB"/>
    <property type="match status" value="1"/>
</dbReference>
<protein>
    <submittedName>
        <fullName evidence="4">Polysaccharide deacetylase</fullName>
    </submittedName>
</protein>
<evidence type="ECO:0000256" key="1">
    <source>
        <dbReference type="ARBA" id="ARBA00022723"/>
    </source>
</evidence>
<name>A3HYK9_9BACT</name>
<organism evidence="4 5">
    <name type="scientific">Algoriphagus machipongonensis</name>
    <dbReference type="NCBI Taxonomy" id="388413"/>
    <lineage>
        <taxon>Bacteria</taxon>
        <taxon>Pseudomonadati</taxon>
        <taxon>Bacteroidota</taxon>
        <taxon>Cytophagia</taxon>
        <taxon>Cytophagales</taxon>
        <taxon>Cyclobacteriaceae</taxon>
        <taxon>Algoriphagus</taxon>
    </lineage>
</organism>
<dbReference type="PANTHER" id="PTHR10587">
    <property type="entry name" value="GLYCOSYL TRANSFERASE-RELATED"/>
    <property type="match status" value="1"/>
</dbReference>
<dbReference type="Gene3D" id="3.20.20.370">
    <property type="entry name" value="Glycoside hydrolase/deacetylase"/>
    <property type="match status" value="1"/>
</dbReference>
<dbReference type="AlphaFoldDB" id="A3HYK9"/>
<dbReference type="InterPro" id="IPR011330">
    <property type="entry name" value="Glyco_hydro/deAcase_b/a-brl"/>
</dbReference>
<comment type="caution">
    <text evidence="4">The sequence shown here is derived from an EMBL/GenBank/DDBJ whole genome shotgun (WGS) entry which is preliminary data.</text>
</comment>
<dbReference type="OrthoDB" id="9812065at2"/>
<dbReference type="GO" id="GO:0005975">
    <property type="term" value="P:carbohydrate metabolic process"/>
    <property type="evidence" value="ECO:0007669"/>
    <property type="project" value="InterPro"/>
</dbReference>
<dbReference type="SUPFAM" id="SSF88713">
    <property type="entry name" value="Glycoside hydrolase/deacetylase"/>
    <property type="match status" value="1"/>
</dbReference>
<dbReference type="HOGENOM" id="CLU_021264_0_3_10"/>
<proteinExistence type="predicted"/>
<dbReference type="CDD" id="cd10917">
    <property type="entry name" value="CE4_NodB_like_6s_7s"/>
    <property type="match status" value="1"/>
</dbReference>
<dbReference type="STRING" id="388413.ALPR1_05465"/>
<feature type="domain" description="NodB homology" evidence="3">
    <location>
        <begin position="26"/>
        <end position="206"/>
    </location>
</feature>
<evidence type="ECO:0000313" key="5">
    <source>
        <dbReference type="Proteomes" id="UP000003919"/>
    </source>
</evidence>
<evidence type="ECO:0000259" key="3">
    <source>
        <dbReference type="PROSITE" id="PS51677"/>
    </source>
</evidence>
<dbReference type="GO" id="GO:0046872">
    <property type="term" value="F:metal ion binding"/>
    <property type="evidence" value="ECO:0007669"/>
    <property type="project" value="UniProtKB-KW"/>
</dbReference>
<sequence>MVFHTVPKPVQKLFPNRIWDMESNSNEVFLTFDDGPVPGITDFVLNELAKREMKASFFMVGDNIKKHPELATEVLKAGHQIGNHTFHHFNGWKTGKEAYLKDIQDCDRIIQEVLQTQTHLFRPPYGLIGPSQASKVAESKKIIMWSVLSGDYDLSLQTHTILEETVKNTRAGSVVLFHDQEKTRHNLPEILPAYLDFIQEKGWRTAILP</sequence>
<dbReference type="GO" id="GO:0016810">
    <property type="term" value="F:hydrolase activity, acting on carbon-nitrogen (but not peptide) bonds"/>
    <property type="evidence" value="ECO:0007669"/>
    <property type="project" value="InterPro"/>
</dbReference>
<gene>
    <name evidence="4" type="ORF">ALPR1_05465</name>
</gene>
<dbReference type="PANTHER" id="PTHR10587:SF133">
    <property type="entry name" value="CHITIN DEACETYLASE 1-RELATED"/>
    <property type="match status" value="1"/>
</dbReference>
<reference evidence="4 5" key="1">
    <citation type="journal article" date="2011" name="J. Bacteriol.">
        <title>Complete genome sequence of Algoriphagus sp. PR1, bacterial prey of a colony-forming choanoflagellate.</title>
        <authorList>
            <person name="Alegado R.A."/>
            <person name="Ferriera S."/>
            <person name="Nusbaum C."/>
            <person name="Young S.K."/>
            <person name="Zeng Q."/>
            <person name="Imamovic A."/>
            <person name="Fairclough S.R."/>
            <person name="King N."/>
        </authorList>
    </citation>
    <scope>NUCLEOTIDE SEQUENCE [LARGE SCALE GENOMIC DNA]</scope>
    <source>
        <strain evidence="4 5">PR1</strain>
    </source>
</reference>
<evidence type="ECO:0000256" key="2">
    <source>
        <dbReference type="ARBA" id="ARBA00022801"/>
    </source>
</evidence>
<dbReference type="eggNOG" id="COG0726">
    <property type="taxonomic scope" value="Bacteria"/>
</dbReference>
<keyword evidence="2" id="KW-0378">Hydrolase</keyword>
<dbReference type="EMBL" id="AAXU02000001">
    <property type="protein sequence ID" value="EAZ80345.1"/>
    <property type="molecule type" value="Genomic_DNA"/>
</dbReference>
<dbReference type="InterPro" id="IPR050248">
    <property type="entry name" value="Polysacc_deacetylase_ArnD"/>
</dbReference>
<dbReference type="InterPro" id="IPR002509">
    <property type="entry name" value="NODB_dom"/>
</dbReference>
<keyword evidence="1" id="KW-0479">Metal-binding</keyword>
<dbReference type="GO" id="GO:0016020">
    <property type="term" value="C:membrane"/>
    <property type="evidence" value="ECO:0007669"/>
    <property type="project" value="TreeGrafter"/>
</dbReference>
<accession>A3HYK9</accession>
<dbReference type="Pfam" id="PF01522">
    <property type="entry name" value="Polysacc_deac_1"/>
    <property type="match status" value="1"/>
</dbReference>
<dbReference type="Proteomes" id="UP000003919">
    <property type="component" value="Unassembled WGS sequence"/>
</dbReference>
<evidence type="ECO:0000313" key="4">
    <source>
        <dbReference type="EMBL" id="EAZ80345.1"/>
    </source>
</evidence>